<dbReference type="SUPFAM" id="SSF102712">
    <property type="entry name" value="JAB1/MPN domain"/>
    <property type="match status" value="1"/>
</dbReference>
<dbReference type="InterPro" id="IPR051929">
    <property type="entry name" value="VirAsm_ModProt"/>
</dbReference>
<evidence type="ECO:0000259" key="6">
    <source>
        <dbReference type="PROSITE" id="PS50249"/>
    </source>
</evidence>
<dbReference type="SMART" id="SM00232">
    <property type="entry name" value="JAB_MPN"/>
    <property type="match status" value="1"/>
</dbReference>
<dbReference type="AlphaFoldDB" id="A0A2H3NY90"/>
<dbReference type="PANTHER" id="PTHR34858">
    <property type="entry name" value="CYSO-CYSTEINE PEPTIDASE"/>
    <property type="match status" value="1"/>
</dbReference>
<accession>A0A2H3NY90</accession>
<dbReference type="GO" id="GO:0008235">
    <property type="term" value="F:metalloexopeptidase activity"/>
    <property type="evidence" value="ECO:0007669"/>
    <property type="project" value="TreeGrafter"/>
</dbReference>
<sequence length="142" mass="15689">MITSPDVLHAIRTHGEAGYPEEICGFLLGRIQDGTNVVTAIERVDNEQDANRERRYLIPPDAFRAAQRTATEQGLDIVGIYHSHPDHPAQPSATDLEQATFSGYTYAIVSVDDGTARNVTAWQLAPDRSRFTEEPIRTEAPA</sequence>
<dbReference type="InterPro" id="IPR028090">
    <property type="entry name" value="JAB_dom_prok"/>
</dbReference>
<proteinExistence type="predicted"/>
<dbReference type="Gene3D" id="3.40.140.10">
    <property type="entry name" value="Cytidine Deaminase, domain 2"/>
    <property type="match status" value="1"/>
</dbReference>
<dbReference type="FunFam" id="3.40.140.10:FF:000085">
    <property type="entry name" value="Mov34/MPN/PAD-1 family protein"/>
    <property type="match status" value="1"/>
</dbReference>
<dbReference type="EMBL" id="PDEP01000005">
    <property type="protein sequence ID" value="PEN07697.1"/>
    <property type="molecule type" value="Genomic_DNA"/>
</dbReference>
<dbReference type="PANTHER" id="PTHR34858:SF1">
    <property type="entry name" value="CYSO-CYSTEINE PEPTIDASE"/>
    <property type="match status" value="1"/>
</dbReference>
<comment type="caution">
    <text evidence="7">The sequence shown here is derived from an EMBL/GenBank/DDBJ whole genome shotgun (WGS) entry which is preliminary data.</text>
</comment>
<dbReference type="InterPro" id="IPR000555">
    <property type="entry name" value="JAMM/MPN+_dom"/>
</dbReference>
<dbReference type="CDD" id="cd08070">
    <property type="entry name" value="MPN_like"/>
    <property type="match status" value="1"/>
</dbReference>
<evidence type="ECO:0000256" key="2">
    <source>
        <dbReference type="ARBA" id="ARBA00022723"/>
    </source>
</evidence>
<keyword evidence="3" id="KW-0378">Hydrolase</keyword>
<dbReference type="GO" id="GO:0008270">
    <property type="term" value="F:zinc ion binding"/>
    <property type="evidence" value="ECO:0007669"/>
    <property type="project" value="TreeGrafter"/>
</dbReference>
<dbReference type="Proteomes" id="UP000221024">
    <property type="component" value="Unassembled WGS sequence"/>
</dbReference>
<keyword evidence="8" id="KW-1185">Reference proteome</keyword>
<evidence type="ECO:0000256" key="4">
    <source>
        <dbReference type="ARBA" id="ARBA00022833"/>
    </source>
</evidence>
<protein>
    <recommendedName>
        <fullName evidence="6">MPN domain-containing protein</fullName>
    </recommendedName>
</protein>
<keyword evidence="4" id="KW-0862">Zinc</keyword>
<keyword evidence="5" id="KW-0482">Metalloprotease</keyword>
<evidence type="ECO:0000313" key="8">
    <source>
        <dbReference type="Proteomes" id="UP000221024"/>
    </source>
</evidence>
<name>A0A2H3NY90_9BACT</name>
<feature type="domain" description="MPN" evidence="6">
    <location>
        <begin position="1"/>
        <end position="128"/>
    </location>
</feature>
<dbReference type="GO" id="GO:0006508">
    <property type="term" value="P:proteolysis"/>
    <property type="evidence" value="ECO:0007669"/>
    <property type="project" value="UniProtKB-KW"/>
</dbReference>
<keyword evidence="1" id="KW-0645">Protease</keyword>
<dbReference type="InterPro" id="IPR037518">
    <property type="entry name" value="MPN"/>
</dbReference>
<evidence type="ECO:0000256" key="1">
    <source>
        <dbReference type="ARBA" id="ARBA00022670"/>
    </source>
</evidence>
<evidence type="ECO:0000313" key="7">
    <source>
        <dbReference type="EMBL" id="PEN07697.1"/>
    </source>
</evidence>
<keyword evidence="2" id="KW-0479">Metal-binding</keyword>
<reference evidence="7 8" key="1">
    <citation type="submission" date="2017-10" db="EMBL/GenBank/DDBJ databases">
        <title>Draft genome of Longimonas halophila.</title>
        <authorList>
            <person name="Goh K.M."/>
            <person name="Shamsir M.S."/>
            <person name="Lim S.W."/>
        </authorList>
    </citation>
    <scope>NUCLEOTIDE SEQUENCE [LARGE SCALE GENOMIC DNA]</scope>
    <source>
        <strain evidence="7 8">KCTC 42399</strain>
    </source>
</reference>
<evidence type="ECO:0000256" key="5">
    <source>
        <dbReference type="ARBA" id="ARBA00023049"/>
    </source>
</evidence>
<evidence type="ECO:0000256" key="3">
    <source>
        <dbReference type="ARBA" id="ARBA00022801"/>
    </source>
</evidence>
<dbReference type="OrthoDB" id="9802958at2"/>
<dbReference type="Pfam" id="PF14464">
    <property type="entry name" value="Prok-JAB"/>
    <property type="match status" value="1"/>
</dbReference>
<dbReference type="RefSeq" id="WP_098061884.1">
    <property type="nucleotide sequence ID" value="NZ_PDEP01000005.1"/>
</dbReference>
<organism evidence="7 8">
    <name type="scientific">Longimonas halophila</name>
    <dbReference type="NCBI Taxonomy" id="1469170"/>
    <lineage>
        <taxon>Bacteria</taxon>
        <taxon>Pseudomonadati</taxon>
        <taxon>Rhodothermota</taxon>
        <taxon>Rhodothermia</taxon>
        <taxon>Rhodothermales</taxon>
        <taxon>Salisaetaceae</taxon>
        <taxon>Longimonas</taxon>
    </lineage>
</organism>
<dbReference type="PROSITE" id="PS50249">
    <property type="entry name" value="MPN"/>
    <property type="match status" value="1"/>
</dbReference>
<gene>
    <name evidence="7" type="ORF">CRI93_06860</name>
</gene>